<dbReference type="Proteomes" id="UP000063234">
    <property type="component" value="Chromosome"/>
</dbReference>
<comment type="similarity">
    <text evidence="1 5 6">Belongs to the universal ribosomal protein uS9 family.</text>
</comment>
<dbReference type="InterPro" id="IPR020568">
    <property type="entry name" value="Ribosomal_Su5_D2-typ_SF"/>
</dbReference>
<evidence type="ECO:0000256" key="5">
    <source>
        <dbReference type="HAMAP-Rule" id="MF_00532"/>
    </source>
</evidence>
<dbReference type="RefSeq" id="WP_068548764.1">
    <property type="nucleotide sequence ID" value="NZ_AP013035.1"/>
</dbReference>
<keyword evidence="2 5" id="KW-0689">Ribosomal protein</keyword>
<dbReference type="Pfam" id="PF00380">
    <property type="entry name" value="Ribosomal_S9"/>
    <property type="match status" value="1"/>
</dbReference>
<dbReference type="InterPro" id="IPR000754">
    <property type="entry name" value="Ribosomal_uS9"/>
</dbReference>
<evidence type="ECO:0000256" key="1">
    <source>
        <dbReference type="ARBA" id="ARBA00005251"/>
    </source>
</evidence>
<dbReference type="GO" id="GO:0003735">
    <property type="term" value="F:structural constituent of ribosome"/>
    <property type="evidence" value="ECO:0007669"/>
    <property type="project" value="InterPro"/>
</dbReference>
<dbReference type="EMBL" id="AP013035">
    <property type="protein sequence ID" value="BAT70974.1"/>
    <property type="molecule type" value="Genomic_DNA"/>
</dbReference>
<accession>A0A0S3QRL8</accession>
<dbReference type="Gene3D" id="3.30.230.10">
    <property type="match status" value="1"/>
</dbReference>
<dbReference type="AlphaFoldDB" id="A0A0S3QRL8"/>
<dbReference type="NCBIfam" id="NF001099">
    <property type="entry name" value="PRK00132.1"/>
    <property type="match status" value="1"/>
</dbReference>
<evidence type="ECO:0000256" key="2">
    <source>
        <dbReference type="ARBA" id="ARBA00022980"/>
    </source>
</evidence>
<dbReference type="PATRIC" id="fig|1298851.3.peg.167"/>
<dbReference type="InterPro" id="IPR020574">
    <property type="entry name" value="Ribosomal_uS9_CS"/>
</dbReference>
<dbReference type="GO" id="GO:0003723">
    <property type="term" value="F:RNA binding"/>
    <property type="evidence" value="ECO:0007669"/>
    <property type="project" value="TreeGrafter"/>
</dbReference>
<dbReference type="InterPro" id="IPR014721">
    <property type="entry name" value="Ribsml_uS5_D2-typ_fold_subgr"/>
</dbReference>
<evidence type="ECO:0000313" key="8">
    <source>
        <dbReference type="Proteomes" id="UP000063234"/>
    </source>
</evidence>
<organism evidence="7 8">
    <name type="scientific">Thermosulfidibacter takaii (strain DSM 17441 / JCM 13301 / NBRC 103674 / ABI70S6)</name>
    <dbReference type="NCBI Taxonomy" id="1298851"/>
    <lineage>
        <taxon>Bacteria</taxon>
        <taxon>Pseudomonadati</taxon>
        <taxon>Thermosulfidibacterota</taxon>
        <taxon>Thermosulfidibacteria</taxon>
        <taxon>Thermosulfidibacterales</taxon>
        <taxon>Thermosulfidibacteraceae</taxon>
    </lineage>
</organism>
<gene>
    <name evidence="5 7" type="primary">rpsI</name>
    <name evidence="7" type="ORF">TST_0164</name>
</gene>
<proteinExistence type="inferred from homology"/>
<dbReference type="PANTHER" id="PTHR21569:SF1">
    <property type="entry name" value="SMALL RIBOSOMAL SUBUNIT PROTEIN US9M"/>
    <property type="match status" value="1"/>
</dbReference>
<evidence type="ECO:0000256" key="3">
    <source>
        <dbReference type="ARBA" id="ARBA00023274"/>
    </source>
</evidence>
<dbReference type="SUPFAM" id="SSF54211">
    <property type="entry name" value="Ribosomal protein S5 domain 2-like"/>
    <property type="match status" value="1"/>
</dbReference>
<dbReference type="HAMAP" id="MF_00532_B">
    <property type="entry name" value="Ribosomal_uS9_B"/>
    <property type="match status" value="1"/>
</dbReference>
<evidence type="ECO:0000313" key="7">
    <source>
        <dbReference type="EMBL" id="BAT70974.1"/>
    </source>
</evidence>
<evidence type="ECO:0000256" key="4">
    <source>
        <dbReference type="ARBA" id="ARBA00035259"/>
    </source>
</evidence>
<name>A0A0S3QRL8_THET7</name>
<dbReference type="PANTHER" id="PTHR21569">
    <property type="entry name" value="RIBOSOMAL PROTEIN S9"/>
    <property type="match status" value="1"/>
</dbReference>
<reference evidence="8" key="1">
    <citation type="journal article" date="2018" name="Science">
        <title>A primordial and reversible TCA cycle in a facultatively chemolithoautotrophic thermophile.</title>
        <authorList>
            <person name="Nunoura T."/>
            <person name="Chikaraishi Y."/>
            <person name="Izaki R."/>
            <person name="Suwa T."/>
            <person name="Sato T."/>
            <person name="Harada T."/>
            <person name="Mori K."/>
            <person name="Kato Y."/>
            <person name="Miyazaki M."/>
            <person name="Shimamura S."/>
            <person name="Yanagawa K."/>
            <person name="Shuto A."/>
            <person name="Ohkouchi N."/>
            <person name="Fujita N."/>
            <person name="Takaki Y."/>
            <person name="Atomi H."/>
            <person name="Takai K."/>
        </authorList>
    </citation>
    <scope>NUCLEOTIDE SEQUENCE [LARGE SCALE GENOMIC DNA]</scope>
    <source>
        <strain evidence="8">DSM 17441 / JCM 13301 / NBRC 103674 / ABI70S6</strain>
    </source>
</reference>
<sequence>MAEVIYHGVGKRKTSVARVWMKPGNGEIVINKRSLEEYVPRESLKKLIFEPLELVGKVGEFDIKVNVRGGGVASQADAIRYGIAKALLAYDENLRPVLKKAGLLTRDARIVERKKYGRHKARRGFQWRKR</sequence>
<dbReference type="GO" id="GO:0022627">
    <property type="term" value="C:cytosolic small ribosomal subunit"/>
    <property type="evidence" value="ECO:0007669"/>
    <property type="project" value="TreeGrafter"/>
</dbReference>
<dbReference type="OrthoDB" id="9803965at2"/>
<keyword evidence="8" id="KW-1185">Reference proteome</keyword>
<dbReference type="FunFam" id="3.30.230.10:FF:000001">
    <property type="entry name" value="30S ribosomal protein S9"/>
    <property type="match status" value="1"/>
</dbReference>
<evidence type="ECO:0000256" key="6">
    <source>
        <dbReference type="RuleBase" id="RU003815"/>
    </source>
</evidence>
<keyword evidence="3 5" id="KW-0687">Ribonucleoprotein</keyword>
<dbReference type="InterPro" id="IPR023035">
    <property type="entry name" value="Ribosomal_uS9_bac/plastid"/>
</dbReference>
<dbReference type="STRING" id="1298851.TST_0164"/>
<dbReference type="PROSITE" id="PS00360">
    <property type="entry name" value="RIBOSOMAL_S9"/>
    <property type="match status" value="1"/>
</dbReference>
<dbReference type="GO" id="GO:0006412">
    <property type="term" value="P:translation"/>
    <property type="evidence" value="ECO:0007669"/>
    <property type="project" value="UniProtKB-UniRule"/>
</dbReference>
<dbReference type="KEGG" id="ttk:TST_0164"/>
<protein>
    <recommendedName>
        <fullName evidence="4 5">Small ribosomal subunit protein uS9</fullName>
    </recommendedName>
</protein>